<protein>
    <submittedName>
        <fullName evidence="5">Sulfated surface glycoprotein 185-like</fullName>
    </submittedName>
</protein>
<organism evidence="4 5">
    <name type="scientific">Nelumbo nucifera</name>
    <name type="common">Sacred lotus</name>
    <dbReference type="NCBI Taxonomy" id="4432"/>
    <lineage>
        <taxon>Eukaryota</taxon>
        <taxon>Viridiplantae</taxon>
        <taxon>Streptophyta</taxon>
        <taxon>Embryophyta</taxon>
        <taxon>Tracheophyta</taxon>
        <taxon>Spermatophyta</taxon>
        <taxon>Magnoliopsida</taxon>
        <taxon>Proteales</taxon>
        <taxon>Nelumbonaceae</taxon>
        <taxon>Nelumbo</taxon>
    </lineage>
</organism>
<evidence type="ECO:0000313" key="5">
    <source>
        <dbReference type="RefSeq" id="XP_010262901.1"/>
    </source>
</evidence>
<sequence length="160" mass="17729">MANVNQLFLPRFHPHSLFLVPEPSPFFCNVCNQSRSGLRYRCNENCDFNVDFYCLINHLGFVLPPSLPPAPPPQPPPPPPPPTLYTPHANWNVPHPHTPVPPAPPPQPPPPTLYTPYANWNVPHPHTPVPPARNQIGQILEKYGPLAAFLIGSTIGIPFS</sequence>
<dbReference type="RefSeq" id="XP_010262901.1">
    <property type="nucleotide sequence ID" value="XM_010264599.1"/>
</dbReference>
<dbReference type="Pfam" id="PF03107">
    <property type="entry name" value="C1_2"/>
    <property type="match status" value="1"/>
</dbReference>
<dbReference type="InParanoid" id="A0A1U8A6M4"/>
<feature type="compositionally biased region" description="Pro residues" evidence="2">
    <location>
        <begin position="96"/>
        <end position="112"/>
    </location>
</feature>
<dbReference type="SUPFAM" id="SSF57889">
    <property type="entry name" value="Cysteine-rich domain"/>
    <property type="match status" value="1"/>
</dbReference>
<accession>A0A1U8A6M4</accession>
<proteinExistence type="predicted"/>
<dbReference type="InterPro" id="IPR004146">
    <property type="entry name" value="DC1"/>
</dbReference>
<evidence type="ECO:0000259" key="3">
    <source>
        <dbReference type="Pfam" id="PF03107"/>
    </source>
</evidence>
<dbReference type="AlphaFoldDB" id="A0A1U8A6M4"/>
<evidence type="ECO:0000256" key="1">
    <source>
        <dbReference type="ARBA" id="ARBA00022737"/>
    </source>
</evidence>
<feature type="region of interest" description="Disordered" evidence="2">
    <location>
        <begin position="66"/>
        <end position="112"/>
    </location>
</feature>
<dbReference type="KEGG" id="nnu:104601312"/>
<gene>
    <name evidence="5" type="primary">LOC104601312</name>
</gene>
<evidence type="ECO:0000313" key="4">
    <source>
        <dbReference type="Proteomes" id="UP000189703"/>
    </source>
</evidence>
<name>A0A1U8A6M4_NELNU</name>
<feature type="compositionally biased region" description="Pro residues" evidence="2">
    <location>
        <begin position="66"/>
        <end position="84"/>
    </location>
</feature>
<evidence type="ECO:0000256" key="2">
    <source>
        <dbReference type="SAM" id="MobiDB-lite"/>
    </source>
</evidence>
<dbReference type="OrthoDB" id="945197at2759"/>
<feature type="domain" description="DC1" evidence="3">
    <location>
        <begin position="12"/>
        <end position="54"/>
    </location>
</feature>
<dbReference type="InterPro" id="IPR046349">
    <property type="entry name" value="C1-like_sf"/>
</dbReference>
<reference evidence="5" key="1">
    <citation type="submission" date="2025-08" db="UniProtKB">
        <authorList>
            <consortium name="RefSeq"/>
        </authorList>
    </citation>
    <scope>IDENTIFICATION</scope>
</reference>
<dbReference type="GeneID" id="104601312"/>
<keyword evidence="1" id="KW-0677">Repeat</keyword>
<dbReference type="Proteomes" id="UP000189703">
    <property type="component" value="Unplaced"/>
</dbReference>
<keyword evidence="4" id="KW-1185">Reference proteome</keyword>